<evidence type="ECO:0000313" key="3">
    <source>
        <dbReference type="EMBL" id="SFU65657.1"/>
    </source>
</evidence>
<dbReference type="Proteomes" id="UP000183926">
    <property type="component" value="Unassembled WGS sequence"/>
</dbReference>
<feature type="region of interest" description="Disordered" evidence="1">
    <location>
        <begin position="158"/>
        <end position="178"/>
    </location>
</feature>
<evidence type="ECO:0008006" key="5">
    <source>
        <dbReference type="Google" id="ProtNLM"/>
    </source>
</evidence>
<keyword evidence="2" id="KW-0812">Transmembrane</keyword>
<feature type="transmembrane region" description="Helical" evidence="2">
    <location>
        <begin position="12"/>
        <end position="33"/>
    </location>
</feature>
<keyword evidence="2" id="KW-0472">Membrane</keyword>
<dbReference type="EMBL" id="FPBL01000006">
    <property type="protein sequence ID" value="SFU65657.1"/>
    <property type="molecule type" value="Genomic_DNA"/>
</dbReference>
<evidence type="ECO:0000313" key="4">
    <source>
        <dbReference type="Proteomes" id="UP000183926"/>
    </source>
</evidence>
<dbReference type="OrthoDB" id="5608857at2"/>
<accession>A0A1I7HYD8</accession>
<gene>
    <name evidence="3" type="ORF">SAMN05216339_10691</name>
</gene>
<evidence type="ECO:0000256" key="2">
    <source>
        <dbReference type="SAM" id="Phobius"/>
    </source>
</evidence>
<keyword evidence="2" id="KW-1133">Transmembrane helix</keyword>
<reference evidence="3 4" key="1">
    <citation type="submission" date="2016-10" db="EMBL/GenBank/DDBJ databases">
        <authorList>
            <person name="de Groot N.N."/>
        </authorList>
    </citation>
    <scope>NUCLEOTIDE SEQUENCE [LARGE SCALE GENOMIC DNA]</scope>
    <source>
        <strain evidence="3 4">Nm24</strain>
    </source>
</reference>
<dbReference type="RefSeq" id="WP_074928679.1">
    <property type="nucleotide sequence ID" value="NZ_FPBL01000006.1"/>
</dbReference>
<dbReference type="AlphaFoldDB" id="A0A1I7HYD8"/>
<sequence>MKQTREEQGYIYIWMLFAVMLAGVMLAAAGLVWQTEARREKEQELLFVGGQFRRAIESYYNDSQTTGGGAGRYPESLEQLLKDERSPVVKRHLRKIYYDPMTGSHNWGLIRQEGGGIIGIYSFSTDVPIKRAGFPADYAAFENAESYQSWKFTLAASGTGGQGAQQTGDLKNVPGSMP</sequence>
<name>A0A1I7HYD8_9PROT</name>
<organism evidence="3 4">
    <name type="scientific">Nitrosomonas eutropha</name>
    <dbReference type="NCBI Taxonomy" id="916"/>
    <lineage>
        <taxon>Bacteria</taxon>
        <taxon>Pseudomonadati</taxon>
        <taxon>Pseudomonadota</taxon>
        <taxon>Betaproteobacteria</taxon>
        <taxon>Nitrosomonadales</taxon>
        <taxon>Nitrosomonadaceae</taxon>
        <taxon>Nitrosomonas</taxon>
    </lineage>
</organism>
<evidence type="ECO:0000256" key="1">
    <source>
        <dbReference type="SAM" id="MobiDB-lite"/>
    </source>
</evidence>
<proteinExistence type="predicted"/>
<protein>
    <recommendedName>
        <fullName evidence="5">Type II secretory pathway, pseudopilin PulG</fullName>
    </recommendedName>
</protein>